<evidence type="ECO:0008006" key="6">
    <source>
        <dbReference type="Google" id="ProtNLM"/>
    </source>
</evidence>
<feature type="domain" description="Competence protein CoiA C-terminal" evidence="3">
    <location>
        <begin position="272"/>
        <end position="381"/>
    </location>
</feature>
<evidence type="ECO:0000313" key="4">
    <source>
        <dbReference type="EMBL" id="TES50935.1"/>
    </source>
</evidence>
<dbReference type="EMBL" id="SNUX01000001">
    <property type="protein sequence ID" value="TES50935.1"/>
    <property type="molecule type" value="Genomic_DNA"/>
</dbReference>
<sequence length="409" mass="48465">MKTITRISFIKKERRGSLYTAKNQKGVLVHIHDSHSRQYWVKKRLEEAFFCQSCKQEVVLRLGAKRRWHFAHRTLSTSKGSSTNESLLHQKGKEILHAFFLHTFPKTSMEHYLPQTKQRPDIHVQTAKKGIAIEYQCSTISTEDMITRNNAYRSLNIVPLWILGAQRLKRKHAAQFLLQEFEFYAIYLYNHSRYLYYFDPIQKVFCFLSNVFSLHGNLILANCDFIRINQLTPQRLFSPPWRPATSLNSEYVRYRQKAATQMMLSYPFLLPYYQQMRLDRIPSLIGWTLPAQVYVAAPPHVWQTFFIFDLLEHFPLQKPFSFTTINQRLTTLGKHFQWGLRAQCSYKRVVPTLVVQYLELLISFRYLEKLPDSPLVCKRVYSAKETPDSETILVQKWSEQNKKREMYLS</sequence>
<feature type="domain" description="Competence protein CoiA-like N-terminal" evidence="2">
    <location>
        <begin position="34"/>
        <end position="77"/>
    </location>
</feature>
<dbReference type="RefSeq" id="WP_134258557.1">
    <property type="nucleotide sequence ID" value="NZ_LDIM01000012.1"/>
</dbReference>
<dbReference type="Pfam" id="PF25166">
    <property type="entry name" value="CoiA_C"/>
    <property type="match status" value="1"/>
</dbReference>
<dbReference type="InterPro" id="IPR057253">
    <property type="entry name" value="CoiA-like_N"/>
</dbReference>
<feature type="domain" description="Competence protein CoiA nuclease-like" evidence="1">
    <location>
        <begin position="85"/>
        <end position="239"/>
    </location>
</feature>
<dbReference type="Pfam" id="PF06054">
    <property type="entry name" value="CoiA_nuc"/>
    <property type="match status" value="1"/>
</dbReference>
<dbReference type="Proteomes" id="UP000298210">
    <property type="component" value="Unassembled WGS sequence"/>
</dbReference>
<evidence type="ECO:0000259" key="1">
    <source>
        <dbReference type="Pfam" id="PF06054"/>
    </source>
</evidence>
<proteinExistence type="predicted"/>
<evidence type="ECO:0000313" key="5">
    <source>
        <dbReference type="Proteomes" id="UP000298210"/>
    </source>
</evidence>
<dbReference type="AlphaFoldDB" id="A0A4Y7WQP3"/>
<accession>A0A4Y7WQP3</accession>
<dbReference type="InterPro" id="IPR057252">
    <property type="entry name" value="CoiA_C"/>
</dbReference>
<reference evidence="4 5" key="1">
    <citation type="submission" date="2019-03" db="EMBL/GenBank/DDBJ databases">
        <authorList>
            <person name="Liu G."/>
        </authorList>
    </citation>
    <scope>NUCLEOTIDE SEQUENCE [LARGE SCALE GENOMIC DNA]</scope>
    <source>
        <strain evidence="4 5">DSM 19099</strain>
    </source>
</reference>
<dbReference type="Pfam" id="PF25164">
    <property type="entry name" value="CoiA_N"/>
    <property type="match status" value="1"/>
</dbReference>
<evidence type="ECO:0000259" key="3">
    <source>
        <dbReference type="Pfam" id="PF25166"/>
    </source>
</evidence>
<gene>
    <name evidence="4" type="ORF">E2L03_03165</name>
</gene>
<comment type="caution">
    <text evidence="4">The sequence shown here is derived from an EMBL/GenBank/DDBJ whole genome shotgun (WGS) entry which is preliminary data.</text>
</comment>
<organism evidence="4 5">
    <name type="scientific">Shouchella lehensis</name>
    <dbReference type="NCBI Taxonomy" id="300825"/>
    <lineage>
        <taxon>Bacteria</taxon>
        <taxon>Bacillati</taxon>
        <taxon>Bacillota</taxon>
        <taxon>Bacilli</taxon>
        <taxon>Bacillales</taxon>
        <taxon>Bacillaceae</taxon>
        <taxon>Shouchella</taxon>
    </lineage>
</organism>
<protein>
    <recommendedName>
        <fullName evidence="6">Competence protein CoiA</fullName>
    </recommendedName>
</protein>
<evidence type="ECO:0000259" key="2">
    <source>
        <dbReference type="Pfam" id="PF25164"/>
    </source>
</evidence>
<dbReference type="InterPro" id="IPR010330">
    <property type="entry name" value="CoiA_nuc"/>
</dbReference>
<name>A0A4Y7WQP3_9BACI</name>